<protein>
    <submittedName>
        <fullName evidence="1">Uncharacterized protein</fullName>
    </submittedName>
</protein>
<dbReference type="VEuPathDB" id="TriTrypDB:LbrM.24.0260"/>
<gene>
    <name evidence="1" type="ORF">LBRM_24_0260</name>
</gene>
<name>A4HD82_LEIBR</name>
<evidence type="ECO:0000313" key="1">
    <source>
        <dbReference type="EMBL" id="CAM42201.1"/>
    </source>
</evidence>
<evidence type="ECO:0000313" key="2">
    <source>
        <dbReference type="Proteomes" id="UP000007258"/>
    </source>
</evidence>
<dbReference type="RefSeq" id="XP_001565292.1">
    <property type="nucleotide sequence ID" value="XM_001565242.1"/>
</dbReference>
<proteinExistence type="predicted"/>
<organism evidence="1 2">
    <name type="scientific">Leishmania braziliensis</name>
    <dbReference type="NCBI Taxonomy" id="5660"/>
    <lineage>
        <taxon>Eukaryota</taxon>
        <taxon>Discoba</taxon>
        <taxon>Euglenozoa</taxon>
        <taxon>Kinetoplastea</taxon>
        <taxon>Metakinetoplastina</taxon>
        <taxon>Trypanosomatida</taxon>
        <taxon>Trypanosomatidae</taxon>
        <taxon>Leishmaniinae</taxon>
        <taxon>Leishmania</taxon>
        <taxon>Leishmania braziliensis species complex</taxon>
    </lineage>
</organism>
<dbReference type="InParanoid" id="A4HD82"/>
<dbReference type="GeneID" id="5415870"/>
<dbReference type="EMBL" id="FR798999">
    <property type="protein sequence ID" value="CAM42201.1"/>
    <property type="molecule type" value="Genomic_DNA"/>
</dbReference>
<reference evidence="1 2" key="2">
    <citation type="journal article" date="2011" name="Genome Res.">
        <title>Chromosome and gene copy number variation allow major structural change between species and strains of Leishmania.</title>
        <authorList>
            <person name="Rogers M.B."/>
            <person name="Hilley J.D."/>
            <person name="Dickens N.J."/>
            <person name="Wilkes J."/>
            <person name="Bates P.A."/>
            <person name="Depledge D.P."/>
            <person name="Harris D."/>
            <person name="Her Y."/>
            <person name="Herzyk P."/>
            <person name="Imamura H."/>
            <person name="Otto T.D."/>
            <person name="Sanders M."/>
            <person name="Seeger K."/>
            <person name="Dujardin J.C."/>
            <person name="Berriman M."/>
            <person name="Smith D.F."/>
            <person name="Hertz-Fowler C."/>
            <person name="Mottram J.C."/>
        </authorList>
    </citation>
    <scope>NUCLEOTIDE SEQUENCE [LARGE SCALE GENOMIC DNA]</scope>
    <source>
        <strain evidence="1 2">MHOM/BR/75/M2904</strain>
    </source>
</reference>
<accession>A4HD82</accession>
<dbReference type="Proteomes" id="UP000007258">
    <property type="component" value="Chromosome 24"/>
</dbReference>
<reference evidence="1 2" key="1">
    <citation type="journal article" date="2007" name="Nat. Genet.">
        <title>Comparative genomic analysis of three Leishmania species that cause diverse human disease.</title>
        <authorList>
            <person name="Peacock C.S."/>
            <person name="Seeger K."/>
            <person name="Harris D."/>
            <person name="Murphy L."/>
            <person name="Ruiz J.C."/>
            <person name="Quail M.A."/>
            <person name="Peters N."/>
            <person name="Adlem E."/>
            <person name="Tivey A."/>
            <person name="Aslett M."/>
            <person name="Kerhornou A."/>
            <person name="Ivens A."/>
            <person name="Fraser A."/>
            <person name="Rajandream M.A."/>
            <person name="Carver T."/>
            <person name="Norbertczak H."/>
            <person name="Chillingworth T."/>
            <person name="Hance Z."/>
            <person name="Jagels K."/>
            <person name="Moule S."/>
            <person name="Ormond D."/>
            <person name="Rutter S."/>
            <person name="Squares R."/>
            <person name="Whitehead S."/>
            <person name="Rabbinowitsch E."/>
            <person name="Arrowsmith C."/>
            <person name="White B."/>
            <person name="Thurston S."/>
            <person name="Bringaud F."/>
            <person name="Baldauf S.L."/>
            <person name="Faulconbridge A."/>
            <person name="Jeffares D."/>
            <person name="Depledge D.P."/>
            <person name="Oyola S.O."/>
            <person name="Hilley J.D."/>
            <person name="Brito L.O."/>
            <person name="Tosi L.R."/>
            <person name="Barrell B."/>
            <person name="Cruz A.K."/>
            <person name="Mottram J.C."/>
            <person name="Smith D.F."/>
            <person name="Berriman M."/>
        </authorList>
    </citation>
    <scope>NUCLEOTIDE SEQUENCE [LARGE SCALE GENOMIC DNA]</scope>
    <source>
        <strain evidence="1 2">MHOM/BR/75/M2904</strain>
    </source>
</reference>
<keyword evidence="2" id="KW-1185">Reference proteome</keyword>
<sequence length="331" mass="36613">MEHRPTGGCTLRSFCSSVVSVSPFALPSPLSCTRRSGGLMDWATQRKSAASRTCGRWASSWSGYTGGDLSRLALGAKHLLLNQLLDSTQQERLDAAWRKFLTDEHLATAATAGRGNLERDMPSYDEFELLRGHSHKIVLHSYVPMLQLILRPMEWNGDGWRLQALCTQLYPRHVLRVIGRQRSSCEAQKTPASTPHARYYDLNTGSLAGAVLPKHAAAASPAVGPIGGYDITRLFMSPCLTGWFVVTFASSTAESGCFLAMECFSDPHRPFGASVVVEELSLYCKPSRAPHQHRIMTFLSEAEQTLVEQFVRLVNSAVWFSILPCVSQFMM</sequence>
<dbReference type="AlphaFoldDB" id="A4HD82"/>
<dbReference type="KEGG" id="lbz:LBRM_24_0260"/>